<evidence type="ECO:0000259" key="2">
    <source>
        <dbReference type="Pfam" id="PF16900"/>
    </source>
</evidence>
<keyword evidence="1" id="KW-0238">DNA-binding</keyword>
<dbReference type="Proteomes" id="UP000001940">
    <property type="component" value="Chromosome II"/>
</dbReference>
<dbReference type="WormBase" id="R03H10.6">
    <property type="protein sequence ID" value="CE33430"/>
    <property type="gene ID" value="WBGene00019858"/>
</dbReference>
<accession>Q9GYL9</accession>
<dbReference type="GO" id="GO:0043047">
    <property type="term" value="F:single-stranded telomeric DNA binding"/>
    <property type="evidence" value="ECO:0000318"/>
    <property type="project" value="GO_Central"/>
</dbReference>
<dbReference type="GO" id="GO:0051321">
    <property type="term" value="P:meiotic cell cycle"/>
    <property type="evidence" value="ECO:0000318"/>
    <property type="project" value="GO_Central"/>
</dbReference>
<dbReference type="UCSC" id="R03H10.6">
    <property type="organism name" value="c. elegans"/>
</dbReference>
<dbReference type="PaxDb" id="6239-R03H10.6"/>
<protein>
    <submittedName>
        <fullName evidence="3">Replication protein A OB domain-containing protein</fullName>
    </submittedName>
</protein>
<dbReference type="SMR" id="Q9GYL9"/>
<dbReference type="PeptideAtlas" id="Q9GYL9"/>
<dbReference type="Gene3D" id="2.40.50.140">
    <property type="entry name" value="Nucleic acid-binding proteins"/>
    <property type="match status" value="3"/>
</dbReference>
<evidence type="ECO:0000313" key="4">
    <source>
        <dbReference type="Proteomes" id="UP000001940"/>
    </source>
</evidence>
<organism evidence="3 4">
    <name type="scientific">Caenorhabditis elegans</name>
    <dbReference type="NCBI Taxonomy" id="6239"/>
    <lineage>
        <taxon>Eukaryota</taxon>
        <taxon>Metazoa</taxon>
        <taxon>Ecdysozoa</taxon>
        <taxon>Nematoda</taxon>
        <taxon>Chromadorea</taxon>
        <taxon>Rhabditida</taxon>
        <taxon>Rhabditina</taxon>
        <taxon>Rhabditomorpha</taxon>
        <taxon>Rhabditoidea</taxon>
        <taxon>Rhabditidae</taxon>
        <taxon>Peloderinae</taxon>
        <taxon>Caenorhabditis</taxon>
    </lineage>
</organism>
<dbReference type="eggNOG" id="KOG0851">
    <property type="taxonomic scope" value="Eukaryota"/>
</dbReference>
<evidence type="ECO:0000256" key="1">
    <source>
        <dbReference type="ARBA" id="ARBA00023125"/>
    </source>
</evidence>
<evidence type="ECO:0000313" key="3">
    <source>
        <dbReference type="EMBL" id="CCD70303.1"/>
    </source>
</evidence>
<dbReference type="GO" id="GO:0005662">
    <property type="term" value="C:DNA replication factor A complex"/>
    <property type="evidence" value="ECO:0000318"/>
    <property type="project" value="GO_Central"/>
</dbReference>
<dbReference type="GO" id="GO:0000724">
    <property type="term" value="P:double-strand break repair via homologous recombination"/>
    <property type="evidence" value="ECO:0000318"/>
    <property type="project" value="GO_Central"/>
</dbReference>
<dbReference type="GO" id="GO:0006289">
    <property type="term" value="P:nucleotide-excision repair"/>
    <property type="evidence" value="ECO:0000318"/>
    <property type="project" value="GO_Central"/>
</dbReference>
<dbReference type="KEGG" id="cel:CELE_R03H10.6"/>
<gene>
    <name evidence="3" type="ORF">CELE_R03H10.6</name>
    <name evidence="3 5" type="ORF">R03H10.6</name>
</gene>
<keyword evidence="6" id="KW-1267">Proteomics identification</keyword>
<dbReference type="Pfam" id="PF16900">
    <property type="entry name" value="REPA_OB_2"/>
    <property type="match status" value="1"/>
</dbReference>
<dbReference type="FunCoup" id="Q9GYL9">
    <property type="interactions" value="5"/>
</dbReference>
<dbReference type="InterPro" id="IPR031657">
    <property type="entry name" value="REPA_OB_2"/>
</dbReference>
<dbReference type="AGR" id="WB:WBGene00019858"/>
<sequence length="324" mass="36728">MDRELTPISSLSPEISNFAICERVTFMKEITNGVSFDLTDTYGESIRCVAFGAAGEYCKRELKLNELCYVMDGKIQLKSDDYPSYTTHACEIIIFNEHNVKIRQEDPATDQNVDAPPAAVTPIANLNDSVDNFKIHGRVTLMDDKRRPEKVFSFEITDVNGYTIRCVAFGELGVRLYGSIAKDQSYYLTGGKVKNGHTLYNQTGHAFEIILDEFPTIEPAPAVLTVPKLNLNRVMLCNVQNEQYYRKPIDVIVAVEEINDFLDDYHPIENKPPVLRNMVVIDDSNFRIRLTLWGYRAMDSGVEEFQNKIVAFKGIVPTQFEGEL</sequence>
<dbReference type="GO" id="GO:0007004">
    <property type="term" value="P:telomere maintenance via telomerase"/>
    <property type="evidence" value="ECO:0000318"/>
    <property type="project" value="GO_Central"/>
</dbReference>
<dbReference type="InterPro" id="IPR012340">
    <property type="entry name" value="NA-bd_OB-fold"/>
</dbReference>
<evidence type="ECO:0007829" key="6">
    <source>
        <dbReference type="PeptideAtlas" id="Q9GYL9"/>
    </source>
</evidence>
<dbReference type="GO" id="GO:0003690">
    <property type="term" value="F:double-stranded DNA binding"/>
    <property type="evidence" value="ECO:0000314"/>
    <property type="project" value="WormBase"/>
</dbReference>
<dbReference type="HOGENOM" id="CLU_858517_0_0_1"/>
<dbReference type="OrthoDB" id="1751331at2759"/>
<dbReference type="InParanoid" id="Q9GYL9"/>
<reference evidence="3 4" key="1">
    <citation type="journal article" date="1998" name="Science">
        <title>Genome sequence of the nematode C. elegans: a platform for investigating biology.</title>
        <authorList>
            <consortium name="The C. elegans sequencing consortium"/>
            <person name="Sulson J.E."/>
            <person name="Waterston R."/>
        </authorList>
    </citation>
    <scope>NUCLEOTIDE SEQUENCE [LARGE SCALE GENOMIC DNA]</scope>
    <source>
        <strain evidence="3 4">Bristol N2</strain>
    </source>
</reference>
<dbReference type="RefSeq" id="NP_494733.2">
    <property type="nucleotide sequence ID" value="NM_062332.4"/>
</dbReference>
<dbReference type="GO" id="GO:0006260">
    <property type="term" value="P:DNA replication"/>
    <property type="evidence" value="ECO:0000318"/>
    <property type="project" value="GO_Central"/>
</dbReference>
<dbReference type="PIR" id="T16673">
    <property type="entry name" value="T16673"/>
</dbReference>
<name>Q9GYL9_CAEEL</name>
<dbReference type="PhylomeDB" id="Q9GYL9"/>
<evidence type="ECO:0000313" key="5">
    <source>
        <dbReference type="WormBase" id="R03H10.6"/>
    </source>
</evidence>
<proteinExistence type="evidence at protein level"/>
<feature type="domain" description="Replication protein A OB" evidence="2">
    <location>
        <begin position="247"/>
        <end position="322"/>
    </location>
</feature>
<dbReference type="Bgee" id="WBGene00019858">
    <property type="expression patterns" value="Expressed in pharyngeal muscle cell (C elegans) and 3 other cell types or tissues"/>
</dbReference>
<dbReference type="SUPFAM" id="SSF50249">
    <property type="entry name" value="Nucleic acid-binding proteins"/>
    <property type="match status" value="3"/>
</dbReference>
<dbReference type="AlphaFoldDB" id="Q9GYL9"/>
<dbReference type="EMBL" id="BX284602">
    <property type="protein sequence ID" value="CCD70303.1"/>
    <property type="molecule type" value="Genomic_DNA"/>
</dbReference>
<dbReference type="GO" id="GO:0003684">
    <property type="term" value="F:damaged DNA binding"/>
    <property type="evidence" value="ECO:0000318"/>
    <property type="project" value="GO_Central"/>
</dbReference>
<dbReference type="GeneID" id="187558"/>
<keyword evidence="4" id="KW-1185">Reference proteome</keyword>
<dbReference type="CTD" id="187558"/>
<dbReference type="STRING" id="6239.R03H10.6.1"/>